<feature type="domain" description="Cytochrome P460" evidence="2">
    <location>
        <begin position="43"/>
        <end position="154"/>
    </location>
</feature>
<protein>
    <recommendedName>
        <fullName evidence="2">Cytochrome P460 domain-containing protein</fullName>
    </recommendedName>
</protein>
<proteinExistence type="predicted"/>
<dbReference type="Proteomes" id="UP001500298">
    <property type="component" value="Unassembled WGS sequence"/>
</dbReference>
<feature type="signal peptide" evidence="1">
    <location>
        <begin position="1"/>
        <end position="23"/>
    </location>
</feature>
<evidence type="ECO:0000256" key="1">
    <source>
        <dbReference type="SAM" id="SignalP"/>
    </source>
</evidence>
<name>A0ABP9D4N4_9BACT</name>
<evidence type="ECO:0000259" key="2">
    <source>
        <dbReference type="Pfam" id="PF16694"/>
    </source>
</evidence>
<dbReference type="Gene3D" id="3.50.70.20">
    <property type="entry name" value="Cytochrome P460"/>
    <property type="match status" value="1"/>
</dbReference>
<dbReference type="CDD" id="cd20716">
    <property type="entry name" value="cyt_P460_fam"/>
    <property type="match status" value="1"/>
</dbReference>
<dbReference type="InterPro" id="IPR032033">
    <property type="entry name" value="Cytochrome_P460"/>
</dbReference>
<dbReference type="Pfam" id="PF16694">
    <property type="entry name" value="Cytochrome_P460"/>
    <property type="match status" value="1"/>
</dbReference>
<accession>A0ABP9D4N4</accession>
<evidence type="ECO:0000313" key="3">
    <source>
        <dbReference type="EMBL" id="GAA4829323.1"/>
    </source>
</evidence>
<dbReference type="RefSeq" id="WP_345370263.1">
    <property type="nucleotide sequence ID" value="NZ_BAABJX010000021.1"/>
</dbReference>
<comment type="caution">
    <text evidence="3">The sequence shown here is derived from an EMBL/GenBank/DDBJ whole genome shotgun (WGS) entry which is preliminary data.</text>
</comment>
<keyword evidence="1" id="KW-0732">Signal</keyword>
<keyword evidence="4" id="KW-1185">Reference proteome</keyword>
<dbReference type="InterPro" id="IPR038142">
    <property type="entry name" value="Cytochrome_P460_sp"/>
</dbReference>
<sequence>MKLKTIIITMVSLISLLNITACVYNDAVTLYEEEFIFSPEDIEGYQEWTIIDYSDRPDINQWRTIYINKPEEADRTEGSYPLGTILVKEGRSYSDRTKVVSLQVMAKRGGTFNPLGNYWEWAYTASGDIHALNDYRGDNSLTLNGNTCISCHQGYNDLVVKQYK</sequence>
<evidence type="ECO:0000313" key="4">
    <source>
        <dbReference type="Proteomes" id="UP001500298"/>
    </source>
</evidence>
<organism evidence="3 4">
    <name type="scientific">Algivirga pacifica</name>
    <dbReference type="NCBI Taxonomy" id="1162670"/>
    <lineage>
        <taxon>Bacteria</taxon>
        <taxon>Pseudomonadati</taxon>
        <taxon>Bacteroidota</taxon>
        <taxon>Cytophagia</taxon>
        <taxon>Cytophagales</taxon>
        <taxon>Flammeovirgaceae</taxon>
        <taxon>Algivirga</taxon>
    </lineage>
</organism>
<dbReference type="EMBL" id="BAABJX010000021">
    <property type="protein sequence ID" value="GAA4829323.1"/>
    <property type="molecule type" value="Genomic_DNA"/>
</dbReference>
<feature type="chain" id="PRO_5045791808" description="Cytochrome P460 domain-containing protein" evidence="1">
    <location>
        <begin position="24"/>
        <end position="164"/>
    </location>
</feature>
<gene>
    <name evidence="3" type="ORF">GCM10023331_13060</name>
</gene>
<reference evidence="4" key="1">
    <citation type="journal article" date="2019" name="Int. J. Syst. Evol. Microbiol.">
        <title>The Global Catalogue of Microorganisms (GCM) 10K type strain sequencing project: providing services to taxonomists for standard genome sequencing and annotation.</title>
        <authorList>
            <consortium name="The Broad Institute Genomics Platform"/>
            <consortium name="The Broad Institute Genome Sequencing Center for Infectious Disease"/>
            <person name="Wu L."/>
            <person name="Ma J."/>
        </authorList>
    </citation>
    <scope>NUCLEOTIDE SEQUENCE [LARGE SCALE GENOMIC DNA]</scope>
    <source>
        <strain evidence="4">JCM 18326</strain>
    </source>
</reference>